<dbReference type="SUPFAM" id="SSF52096">
    <property type="entry name" value="ClpP/crotonase"/>
    <property type="match status" value="1"/>
</dbReference>
<dbReference type="InterPro" id="IPR029045">
    <property type="entry name" value="ClpP/crotonase-like_dom_sf"/>
</dbReference>
<feature type="region of interest" description="Disordered" evidence="1">
    <location>
        <begin position="245"/>
        <end position="271"/>
    </location>
</feature>
<dbReference type="Gene3D" id="3.90.226.10">
    <property type="entry name" value="2-enoyl-CoA Hydratase, Chain A, domain 1"/>
    <property type="match status" value="1"/>
</dbReference>
<dbReference type="GO" id="GO:0004165">
    <property type="term" value="F:delta(3)-delta(2)-enoyl-CoA isomerase activity"/>
    <property type="evidence" value="ECO:0007669"/>
    <property type="project" value="TreeGrafter"/>
</dbReference>
<dbReference type="Pfam" id="PF00378">
    <property type="entry name" value="ECH_1"/>
    <property type="match status" value="1"/>
</dbReference>
<proteinExistence type="predicted"/>
<comment type="caution">
    <text evidence="2">The sequence shown here is derived from an EMBL/GenBank/DDBJ whole genome shotgun (WGS) entry which is preliminary data.</text>
</comment>
<dbReference type="GO" id="GO:0006635">
    <property type="term" value="P:fatty acid beta-oxidation"/>
    <property type="evidence" value="ECO:0007669"/>
    <property type="project" value="TreeGrafter"/>
</dbReference>
<protein>
    <submittedName>
        <fullName evidence="2">ClpP/crotonase</fullName>
    </submittedName>
</protein>
<name>A0AA38VPJ6_9PEZI</name>
<dbReference type="AlphaFoldDB" id="A0AA38VPJ6"/>
<reference evidence="2" key="1">
    <citation type="submission" date="2022-07" db="EMBL/GenBank/DDBJ databases">
        <title>Fungi with potential for degradation of polypropylene.</title>
        <authorList>
            <person name="Gostincar C."/>
        </authorList>
    </citation>
    <scope>NUCLEOTIDE SEQUENCE</scope>
    <source>
        <strain evidence="2">EXF-13287</strain>
    </source>
</reference>
<gene>
    <name evidence="2" type="ORF">NKR19_g7777</name>
</gene>
<dbReference type="PANTHER" id="PTHR11941:SF75">
    <property type="entry name" value="ENOYL-COA HYDRATASE_ISOMERASE FAMILY PROTEIN"/>
    <property type="match status" value="1"/>
</dbReference>
<sequence length="271" mass="29640">MAPQLFTVPVPALGQHPGGSIVCTEPAPRVYLLTWTSPPDNRLTSAFCGALLDALDLIEFGGYAPGVVVTTSGVAKFYSNGLDLEHAVSTPGFWTGSLYKLFTRFLTYPYPTIALLNGHAFAGGLMLAMHHDYRVMNPSRGFVCLNELDFGAALKPAMSAIFRLKAAPATYRSLVLEAHRFGGPEALEAGIVDGVGGLDEVLKLVAERKLTKKGETGIYGALKREMYRESVAIMKFDEKEEQRFQGEVVEDEKRKEEGARRVEQLKGKARL</sequence>
<feature type="compositionally biased region" description="Basic and acidic residues" evidence="1">
    <location>
        <begin position="251"/>
        <end position="271"/>
    </location>
</feature>
<evidence type="ECO:0000256" key="1">
    <source>
        <dbReference type="SAM" id="MobiDB-lite"/>
    </source>
</evidence>
<dbReference type="CDD" id="cd06558">
    <property type="entry name" value="crotonase-like"/>
    <property type="match status" value="1"/>
</dbReference>
<organism evidence="2 3">
    <name type="scientific">Coniochaeta hoffmannii</name>
    <dbReference type="NCBI Taxonomy" id="91930"/>
    <lineage>
        <taxon>Eukaryota</taxon>
        <taxon>Fungi</taxon>
        <taxon>Dikarya</taxon>
        <taxon>Ascomycota</taxon>
        <taxon>Pezizomycotina</taxon>
        <taxon>Sordariomycetes</taxon>
        <taxon>Sordariomycetidae</taxon>
        <taxon>Coniochaetales</taxon>
        <taxon>Coniochaetaceae</taxon>
        <taxon>Coniochaeta</taxon>
    </lineage>
</organism>
<evidence type="ECO:0000313" key="3">
    <source>
        <dbReference type="Proteomes" id="UP001174691"/>
    </source>
</evidence>
<keyword evidence="3" id="KW-1185">Reference proteome</keyword>
<evidence type="ECO:0000313" key="2">
    <source>
        <dbReference type="EMBL" id="KAJ9138575.1"/>
    </source>
</evidence>
<dbReference type="GO" id="GO:0005777">
    <property type="term" value="C:peroxisome"/>
    <property type="evidence" value="ECO:0007669"/>
    <property type="project" value="TreeGrafter"/>
</dbReference>
<dbReference type="PANTHER" id="PTHR11941">
    <property type="entry name" value="ENOYL-COA HYDRATASE-RELATED"/>
    <property type="match status" value="1"/>
</dbReference>
<dbReference type="EMBL" id="JANBVN010000142">
    <property type="protein sequence ID" value="KAJ9138575.1"/>
    <property type="molecule type" value="Genomic_DNA"/>
</dbReference>
<accession>A0AA38VPJ6</accession>
<dbReference type="InterPro" id="IPR001753">
    <property type="entry name" value="Enoyl-CoA_hydra/iso"/>
</dbReference>
<dbReference type="Proteomes" id="UP001174691">
    <property type="component" value="Unassembled WGS sequence"/>
</dbReference>